<dbReference type="FunFam" id="3.40.50.2000:FF:000118">
    <property type="entry name" value="UDP-glucuronosyltransferase"/>
    <property type="match status" value="1"/>
</dbReference>
<evidence type="ECO:0000256" key="2">
    <source>
        <dbReference type="ARBA" id="ARBA00009995"/>
    </source>
</evidence>
<keyword evidence="4" id="KW-0328">Glycosyltransferase</keyword>
<reference evidence="13" key="1">
    <citation type="journal article" date="2008" name="Nat. Genet.">
        <title>The Pristionchus pacificus genome provides a unique perspective on nematode lifestyle and parasitism.</title>
        <authorList>
            <person name="Dieterich C."/>
            <person name="Clifton S.W."/>
            <person name="Schuster L.N."/>
            <person name="Chinwalla A."/>
            <person name="Delehaunty K."/>
            <person name="Dinkelacker I."/>
            <person name="Fulton L."/>
            <person name="Fulton R."/>
            <person name="Godfrey J."/>
            <person name="Minx P."/>
            <person name="Mitreva M."/>
            <person name="Roeseler W."/>
            <person name="Tian H."/>
            <person name="Witte H."/>
            <person name="Yang S.P."/>
            <person name="Wilson R.K."/>
            <person name="Sommer R.J."/>
        </authorList>
    </citation>
    <scope>NUCLEOTIDE SEQUENCE [LARGE SCALE GENOMIC DNA]</scope>
    <source>
        <strain evidence="13">PS312</strain>
    </source>
</reference>
<dbReference type="Proteomes" id="UP000005239">
    <property type="component" value="Unassembled WGS sequence"/>
</dbReference>
<keyword evidence="9" id="KW-0472">Membrane</keyword>
<keyword evidence="7" id="KW-0732">Signal</keyword>
<dbReference type="AlphaFoldDB" id="A0A2A6BAJ4"/>
<keyword evidence="8" id="KW-1133">Transmembrane helix</keyword>
<accession>A0A8R1UPY7</accession>
<evidence type="ECO:0000256" key="3">
    <source>
        <dbReference type="ARBA" id="ARBA00012544"/>
    </source>
</evidence>
<dbReference type="PANTHER" id="PTHR48043">
    <property type="entry name" value="EG:EG0003.4 PROTEIN-RELATED"/>
    <property type="match status" value="1"/>
</dbReference>
<evidence type="ECO:0000256" key="5">
    <source>
        <dbReference type="ARBA" id="ARBA00022679"/>
    </source>
</evidence>
<dbReference type="GO" id="GO:0015020">
    <property type="term" value="F:glucuronosyltransferase activity"/>
    <property type="evidence" value="ECO:0007669"/>
    <property type="project" value="UniProtKB-EC"/>
</dbReference>
<evidence type="ECO:0000256" key="10">
    <source>
        <dbReference type="ARBA" id="ARBA00023180"/>
    </source>
</evidence>
<evidence type="ECO:0000313" key="13">
    <source>
        <dbReference type="Proteomes" id="UP000005239"/>
    </source>
</evidence>
<proteinExistence type="inferred from homology"/>
<evidence type="ECO:0000256" key="7">
    <source>
        <dbReference type="ARBA" id="ARBA00022729"/>
    </source>
</evidence>
<evidence type="ECO:0000256" key="11">
    <source>
        <dbReference type="ARBA" id="ARBA00047475"/>
    </source>
</evidence>
<comment type="catalytic activity">
    <reaction evidence="11">
        <text>glucuronate acceptor + UDP-alpha-D-glucuronate = acceptor beta-D-glucuronoside + UDP + H(+)</text>
        <dbReference type="Rhea" id="RHEA:21032"/>
        <dbReference type="ChEBI" id="CHEBI:15378"/>
        <dbReference type="ChEBI" id="CHEBI:58052"/>
        <dbReference type="ChEBI" id="CHEBI:58223"/>
        <dbReference type="ChEBI" id="CHEBI:132367"/>
        <dbReference type="ChEBI" id="CHEBI:132368"/>
        <dbReference type="EC" id="2.4.1.17"/>
    </reaction>
</comment>
<organism evidence="12 13">
    <name type="scientific">Pristionchus pacificus</name>
    <name type="common">Parasitic nematode worm</name>
    <dbReference type="NCBI Taxonomy" id="54126"/>
    <lineage>
        <taxon>Eukaryota</taxon>
        <taxon>Metazoa</taxon>
        <taxon>Ecdysozoa</taxon>
        <taxon>Nematoda</taxon>
        <taxon>Chromadorea</taxon>
        <taxon>Rhabditida</taxon>
        <taxon>Rhabditina</taxon>
        <taxon>Diplogasteromorpha</taxon>
        <taxon>Diplogasteroidea</taxon>
        <taxon>Neodiplogasteridae</taxon>
        <taxon>Pristionchus</taxon>
    </lineage>
</organism>
<accession>A0A2A6BAJ4</accession>
<dbReference type="InterPro" id="IPR050271">
    <property type="entry name" value="UDP-glycosyltransferase"/>
</dbReference>
<comment type="subcellular location">
    <subcellularLocation>
        <location evidence="1">Membrane</location>
        <topology evidence="1">Single-pass membrane protein</topology>
    </subcellularLocation>
</comment>
<keyword evidence="5" id="KW-0808">Transferase</keyword>
<dbReference type="EnsemblMetazoa" id="PPA37615.1">
    <property type="protein sequence ID" value="PPA37615.1"/>
    <property type="gene ID" value="WBGene00275984"/>
</dbReference>
<keyword evidence="6" id="KW-0812">Transmembrane</keyword>
<evidence type="ECO:0000313" key="12">
    <source>
        <dbReference type="EnsemblMetazoa" id="PPA37615.1"/>
    </source>
</evidence>
<dbReference type="GO" id="GO:0008194">
    <property type="term" value="F:UDP-glycosyltransferase activity"/>
    <property type="evidence" value="ECO:0000318"/>
    <property type="project" value="GO_Central"/>
</dbReference>
<dbReference type="EC" id="2.4.1.17" evidence="3"/>
<dbReference type="CDD" id="cd03784">
    <property type="entry name" value="GT1_Gtf-like"/>
    <property type="match status" value="1"/>
</dbReference>
<keyword evidence="13" id="KW-1185">Reference proteome</keyword>
<dbReference type="GO" id="GO:0016020">
    <property type="term" value="C:membrane"/>
    <property type="evidence" value="ECO:0007669"/>
    <property type="project" value="UniProtKB-SubCell"/>
</dbReference>
<dbReference type="OrthoDB" id="5835829at2759"/>
<dbReference type="Pfam" id="PF00201">
    <property type="entry name" value="UDPGT"/>
    <property type="match status" value="1"/>
</dbReference>
<evidence type="ECO:0000256" key="9">
    <source>
        <dbReference type="ARBA" id="ARBA00023136"/>
    </source>
</evidence>
<evidence type="ECO:0000256" key="1">
    <source>
        <dbReference type="ARBA" id="ARBA00004167"/>
    </source>
</evidence>
<name>A0A2A6BAJ4_PRIPA</name>
<evidence type="ECO:0000256" key="4">
    <source>
        <dbReference type="ARBA" id="ARBA00022676"/>
    </source>
</evidence>
<sequence length="565" mass="62300">MVSIRLLLFVAALIRAAAALNILVFLLGTSQPERATMEHVAQQLALRHHTVVTIKPILIPEEPRLVKQKLHLVREKTMKNLLHKSMFQPLEKAYDVAPWLAGYDYDDFLVPYYAAHNASCSRIINSDLVDGLRKDNLDVALVYAGNPCQLAVAHVLGVPTVYFDLDGLTDETLVASGSPLDVQYPLSHCRLASQLSSPLVSRLAASACFLSEITSQSGVAPLASIVSRRYRQMDGPITKQFREDYTFKKRFPSFPDVNTLKQRATLYFVNSDPLLEYERALPPHVIPVGGIHMEHPKPLFSPWNETIAQSKEGTIVVSFGTLVNNAKMSESQAAALYGALSQLTSYRIIWNIGAGLKLPGIDVDKAPAHMNITAYLPQNDVLADKRTKLLITNGGMSSLMEAVAYGVPVVGVPLYGVNKHNLDKVAHKGLGVVLQKSELSQTNLLQAIRTVLDSAKYKTVAKDMAREFKARHGKEIVFERAMHYIEHVGRHHAAAFYRPKTDFFTPLRQLSIETTLLLLLILGGPLALAFIILNKSLSALFSSRATSIIAESLATPVKKTKAKAQ</sequence>
<comment type="similarity">
    <text evidence="2">Belongs to the UDP-glycosyltransferase family.</text>
</comment>
<dbReference type="InterPro" id="IPR002213">
    <property type="entry name" value="UDP_glucos_trans"/>
</dbReference>
<evidence type="ECO:0000256" key="6">
    <source>
        <dbReference type="ARBA" id="ARBA00022692"/>
    </source>
</evidence>
<gene>
    <name evidence="12" type="primary">WBGene00275984</name>
</gene>
<protein>
    <recommendedName>
        <fullName evidence="3">glucuronosyltransferase</fullName>
        <ecNumber evidence="3">2.4.1.17</ecNumber>
    </recommendedName>
</protein>
<reference evidence="12" key="2">
    <citation type="submission" date="2022-06" db="UniProtKB">
        <authorList>
            <consortium name="EnsemblMetazoa"/>
        </authorList>
    </citation>
    <scope>IDENTIFICATION</scope>
    <source>
        <strain evidence="12">PS312</strain>
    </source>
</reference>
<dbReference type="PANTHER" id="PTHR48043:SF18">
    <property type="entry name" value="GLUCURONOSYLTRANSFERASE"/>
    <property type="match status" value="1"/>
</dbReference>
<keyword evidence="10" id="KW-0325">Glycoprotein</keyword>
<dbReference type="SUPFAM" id="SSF53756">
    <property type="entry name" value="UDP-Glycosyltransferase/glycogen phosphorylase"/>
    <property type="match status" value="1"/>
</dbReference>
<dbReference type="Gene3D" id="3.40.50.2000">
    <property type="entry name" value="Glycogen Phosphorylase B"/>
    <property type="match status" value="1"/>
</dbReference>
<evidence type="ECO:0000256" key="8">
    <source>
        <dbReference type="ARBA" id="ARBA00022989"/>
    </source>
</evidence>